<comment type="caution">
    <text evidence="1">The sequence shown here is derived from an EMBL/GenBank/DDBJ whole genome shotgun (WGS) entry which is preliminary data.</text>
</comment>
<sequence>MRSASEEMVNRVPYHHEQDVQFSVDFVSPNLEAIGDRVVGYDPHKSVKVESVELDRTVYVVYTASGASGAADEIEYDLVEYIGSMEPANAVIATRLVDVFRTVLEENYEEEGTRVRAYKDIAAEEIEPALNQIDWTGTAVEVAGRLAANLILKHVLPNANHRTAIGMSQLYLKRVNPGFSMPETAIQSEGTDEYDWMAWVNDYINESKRLLTVRRKGGRFKYLEKFGCDVLVRKHDVEIPLEAYELDLQPSQRWRMYANRHEKLWVTFTGEAVRRAGMTDLLDTDGLTKREFADTLRELG</sequence>
<protein>
    <submittedName>
        <fullName evidence="1">Uncharacterized protein</fullName>
    </submittedName>
</protein>
<dbReference type="RefSeq" id="WP_256532498.1">
    <property type="nucleotide sequence ID" value="NZ_CP101824.1"/>
</dbReference>
<keyword evidence="2" id="KW-1185">Reference proteome</keyword>
<dbReference type="Pfam" id="PF26511">
    <property type="entry name" value="DUF8172"/>
    <property type="match status" value="1"/>
</dbReference>
<gene>
    <name evidence="1" type="ORF">ACFOUR_17830</name>
</gene>
<dbReference type="Proteomes" id="UP001595846">
    <property type="component" value="Unassembled WGS sequence"/>
</dbReference>
<organism evidence="1 2">
    <name type="scientific">Halovivax cerinus</name>
    <dbReference type="NCBI Taxonomy" id="1487865"/>
    <lineage>
        <taxon>Archaea</taxon>
        <taxon>Methanobacteriati</taxon>
        <taxon>Methanobacteriota</taxon>
        <taxon>Stenosarchaea group</taxon>
        <taxon>Halobacteria</taxon>
        <taxon>Halobacteriales</taxon>
        <taxon>Natrialbaceae</taxon>
        <taxon>Halovivax</taxon>
    </lineage>
</organism>
<proteinExistence type="predicted"/>
<evidence type="ECO:0000313" key="2">
    <source>
        <dbReference type="Proteomes" id="UP001595846"/>
    </source>
</evidence>
<reference evidence="1 2" key="1">
    <citation type="journal article" date="2019" name="Int. J. Syst. Evol. Microbiol.">
        <title>The Global Catalogue of Microorganisms (GCM) 10K type strain sequencing project: providing services to taxonomists for standard genome sequencing and annotation.</title>
        <authorList>
            <consortium name="The Broad Institute Genomics Platform"/>
            <consortium name="The Broad Institute Genome Sequencing Center for Infectious Disease"/>
            <person name="Wu L."/>
            <person name="Ma J."/>
        </authorList>
    </citation>
    <scope>NUCLEOTIDE SEQUENCE [LARGE SCALE GENOMIC DNA]</scope>
    <source>
        <strain evidence="1 2">IBRC-M 10256</strain>
    </source>
</reference>
<dbReference type="AlphaFoldDB" id="A0ABD5NTZ4"/>
<name>A0ABD5NTZ4_9EURY</name>
<dbReference type="GeneID" id="73901587"/>
<dbReference type="EMBL" id="JBHSAQ010000016">
    <property type="protein sequence ID" value="MFC3960218.1"/>
    <property type="molecule type" value="Genomic_DNA"/>
</dbReference>
<accession>A0ABD5NTZ4</accession>
<dbReference type="InterPro" id="IPR058485">
    <property type="entry name" value="DUF8172"/>
</dbReference>
<evidence type="ECO:0000313" key="1">
    <source>
        <dbReference type="EMBL" id="MFC3960218.1"/>
    </source>
</evidence>